<evidence type="ECO:0000313" key="4">
    <source>
        <dbReference type="Proteomes" id="UP001179952"/>
    </source>
</evidence>
<feature type="repeat" description="PPR" evidence="2">
    <location>
        <begin position="418"/>
        <end position="452"/>
    </location>
</feature>
<dbReference type="PANTHER" id="PTHR47926:SF426">
    <property type="entry name" value="TETRATRICOPEPTIDE-LIKE HELICAL DOMAIN SUPERFAMILY, DYW DOMAIN-CONTAINING PROTEIN"/>
    <property type="match status" value="1"/>
</dbReference>
<dbReference type="SUPFAM" id="SSF48452">
    <property type="entry name" value="TPR-like"/>
    <property type="match status" value="1"/>
</dbReference>
<keyword evidence="1" id="KW-0677">Repeat</keyword>
<name>A0AAV9APP2_ACOGR</name>
<evidence type="ECO:0000256" key="1">
    <source>
        <dbReference type="ARBA" id="ARBA00022737"/>
    </source>
</evidence>
<evidence type="ECO:0000256" key="2">
    <source>
        <dbReference type="PROSITE-ProRule" id="PRU00708"/>
    </source>
</evidence>
<dbReference type="EMBL" id="JAUJYN010000007">
    <property type="protein sequence ID" value="KAK1266131.1"/>
    <property type="molecule type" value="Genomic_DNA"/>
</dbReference>
<protein>
    <submittedName>
        <fullName evidence="3">Pentatricopeptide repeat-containing protein</fullName>
    </submittedName>
</protein>
<dbReference type="InterPro" id="IPR046848">
    <property type="entry name" value="E_motif"/>
</dbReference>
<dbReference type="NCBIfam" id="TIGR00756">
    <property type="entry name" value="PPR"/>
    <property type="match status" value="2"/>
</dbReference>
<dbReference type="PROSITE" id="PS51375">
    <property type="entry name" value="PPR"/>
    <property type="match status" value="2"/>
</dbReference>
<dbReference type="PANTHER" id="PTHR47926">
    <property type="entry name" value="PENTATRICOPEPTIDE REPEAT-CONTAINING PROTEIN"/>
    <property type="match status" value="1"/>
</dbReference>
<reference evidence="3" key="2">
    <citation type="submission" date="2023-06" db="EMBL/GenBank/DDBJ databases">
        <authorList>
            <person name="Ma L."/>
            <person name="Liu K.-W."/>
            <person name="Li Z."/>
            <person name="Hsiao Y.-Y."/>
            <person name="Qi Y."/>
            <person name="Fu T."/>
            <person name="Tang G."/>
            <person name="Zhang D."/>
            <person name="Sun W.-H."/>
            <person name="Liu D.-K."/>
            <person name="Li Y."/>
            <person name="Chen G.-Z."/>
            <person name="Liu X.-D."/>
            <person name="Liao X.-Y."/>
            <person name="Jiang Y.-T."/>
            <person name="Yu X."/>
            <person name="Hao Y."/>
            <person name="Huang J."/>
            <person name="Zhao X.-W."/>
            <person name="Ke S."/>
            <person name="Chen Y.-Y."/>
            <person name="Wu W.-L."/>
            <person name="Hsu J.-L."/>
            <person name="Lin Y.-F."/>
            <person name="Huang M.-D."/>
            <person name="Li C.-Y."/>
            <person name="Huang L."/>
            <person name="Wang Z.-W."/>
            <person name="Zhao X."/>
            <person name="Zhong W.-Y."/>
            <person name="Peng D.-H."/>
            <person name="Ahmad S."/>
            <person name="Lan S."/>
            <person name="Zhang J.-S."/>
            <person name="Tsai W.-C."/>
            <person name="Van De Peer Y."/>
            <person name="Liu Z.-J."/>
        </authorList>
    </citation>
    <scope>NUCLEOTIDE SEQUENCE</scope>
    <source>
        <strain evidence="3">SCP</strain>
        <tissue evidence="3">Leaves</tissue>
    </source>
</reference>
<proteinExistence type="predicted"/>
<dbReference type="InterPro" id="IPR046960">
    <property type="entry name" value="PPR_At4g14850-like_plant"/>
</dbReference>
<dbReference type="Pfam" id="PF20431">
    <property type="entry name" value="E_motif"/>
    <property type="match status" value="1"/>
</dbReference>
<dbReference type="FunFam" id="1.25.40.10:FF:000090">
    <property type="entry name" value="Pentatricopeptide repeat-containing protein, chloroplastic"/>
    <property type="match status" value="1"/>
</dbReference>
<dbReference type="GO" id="GO:0009451">
    <property type="term" value="P:RNA modification"/>
    <property type="evidence" value="ECO:0007669"/>
    <property type="project" value="InterPro"/>
</dbReference>
<dbReference type="InterPro" id="IPR002885">
    <property type="entry name" value="PPR_rpt"/>
</dbReference>
<dbReference type="GO" id="GO:0003723">
    <property type="term" value="F:RNA binding"/>
    <property type="evidence" value="ECO:0007669"/>
    <property type="project" value="InterPro"/>
</dbReference>
<dbReference type="Gene3D" id="1.25.40.10">
    <property type="entry name" value="Tetratricopeptide repeat domain"/>
    <property type="match status" value="3"/>
</dbReference>
<keyword evidence="4" id="KW-1185">Reference proteome</keyword>
<organism evidence="3 4">
    <name type="scientific">Acorus gramineus</name>
    <name type="common">Dwarf sweet flag</name>
    <dbReference type="NCBI Taxonomy" id="55184"/>
    <lineage>
        <taxon>Eukaryota</taxon>
        <taxon>Viridiplantae</taxon>
        <taxon>Streptophyta</taxon>
        <taxon>Embryophyta</taxon>
        <taxon>Tracheophyta</taxon>
        <taxon>Spermatophyta</taxon>
        <taxon>Magnoliopsida</taxon>
        <taxon>Liliopsida</taxon>
        <taxon>Acoraceae</taxon>
        <taxon>Acorus</taxon>
    </lineage>
</organism>
<evidence type="ECO:0000313" key="3">
    <source>
        <dbReference type="EMBL" id="KAK1266131.1"/>
    </source>
</evidence>
<comment type="caution">
    <text evidence="3">The sequence shown here is derived from an EMBL/GenBank/DDBJ whole genome shotgun (WGS) entry which is preliminary data.</text>
</comment>
<gene>
    <name evidence="3" type="ORF">QJS04_geneDACA009118</name>
</gene>
<dbReference type="Proteomes" id="UP001179952">
    <property type="component" value="Unassembled WGS sequence"/>
</dbReference>
<reference evidence="3" key="1">
    <citation type="journal article" date="2023" name="Nat. Commun.">
        <title>Diploid and tetraploid genomes of Acorus and the evolution of monocots.</title>
        <authorList>
            <person name="Ma L."/>
            <person name="Liu K.W."/>
            <person name="Li Z."/>
            <person name="Hsiao Y.Y."/>
            <person name="Qi Y."/>
            <person name="Fu T."/>
            <person name="Tang G.D."/>
            <person name="Zhang D."/>
            <person name="Sun W.H."/>
            <person name="Liu D.K."/>
            <person name="Li Y."/>
            <person name="Chen G.Z."/>
            <person name="Liu X.D."/>
            <person name="Liao X.Y."/>
            <person name="Jiang Y.T."/>
            <person name="Yu X."/>
            <person name="Hao Y."/>
            <person name="Huang J."/>
            <person name="Zhao X.W."/>
            <person name="Ke S."/>
            <person name="Chen Y.Y."/>
            <person name="Wu W.L."/>
            <person name="Hsu J.L."/>
            <person name="Lin Y.F."/>
            <person name="Huang M.D."/>
            <person name="Li C.Y."/>
            <person name="Huang L."/>
            <person name="Wang Z.W."/>
            <person name="Zhao X."/>
            <person name="Zhong W.Y."/>
            <person name="Peng D.H."/>
            <person name="Ahmad S."/>
            <person name="Lan S."/>
            <person name="Zhang J.S."/>
            <person name="Tsai W.C."/>
            <person name="Van de Peer Y."/>
            <person name="Liu Z.J."/>
        </authorList>
    </citation>
    <scope>NUCLEOTIDE SEQUENCE</scope>
    <source>
        <strain evidence="3">SCP</strain>
    </source>
</reference>
<dbReference type="InterPro" id="IPR011990">
    <property type="entry name" value="TPR-like_helical_dom_sf"/>
</dbReference>
<dbReference type="AlphaFoldDB" id="A0AAV9APP2"/>
<dbReference type="Pfam" id="PF01535">
    <property type="entry name" value="PPR"/>
    <property type="match status" value="2"/>
</dbReference>
<dbReference type="Pfam" id="PF13812">
    <property type="entry name" value="PPR_3"/>
    <property type="match status" value="1"/>
</dbReference>
<sequence length="465" mass="51480">MPKKTPTFFSCSPFTQRTQCPHNLPPNSLPPKFKKPLPMTPNHLHHHHRLISLTKLLASHVNHSRHHKALHLFRRLLSDPNLSLDPFVYPLALKSLSFLHLHPLLSLSLQSHLTKLGLLSNPFISSSLLKCLPLHFAQQLFDELPHKNVVVHNTMISILALDNIPAALRLLDSLPVPPTASSFNPILSALPPAESLLFYRRAMSPSGVRPTLVTLLALLRVISGGAEVSRLVDEVFGFAVRRSMDSNAQLHSGIIDAYGRCGDLENAHRVFDWGGGERDVVVWSSLLSAYAINGRAEDAINVFERMAGEEGIRPDGVAFLGVFKACSHAGWADTAREYFRRMREDYGVSPSAEHYACLVDVLGRVGRLREAYEVIQWMPMGRASAKAWGALLGACRKHGEVGLAEVAGRVLFEIEPENSRNYVALASVYAGTGRFAEAEGVRREMVERGMKRTPGSSWVVSQKNL</sequence>
<accession>A0AAV9APP2</accession>
<feature type="repeat" description="PPR" evidence="2">
    <location>
        <begin position="279"/>
        <end position="314"/>
    </location>
</feature>